<dbReference type="EMBL" id="JAEMEF010000015">
    <property type="protein sequence ID" value="MBL7560888.1"/>
    <property type="molecule type" value="Genomic_DNA"/>
</dbReference>
<dbReference type="InterPro" id="IPR026444">
    <property type="entry name" value="Secre_tail"/>
</dbReference>
<accession>A0ABS1WP92</accession>
<dbReference type="NCBIfam" id="TIGR04183">
    <property type="entry name" value="Por_Secre_tail"/>
    <property type="match status" value="1"/>
</dbReference>
<gene>
    <name evidence="3" type="ORF">JAO71_13860</name>
</gene>
<dbReference type="InterPro" id="IPR032485">
    <property type="entry name" value="LRP1-like_beta_prop"/>
</dbReference>
<proteinExistence type="predicted"/>
<name>A0ABS1WP92_9FLAO</name>
<protein>
    <submittedName>
        <fullName evidence="3">T9SS type A sorting domain-containing protein</fullName>
    </submittedName>
</protein>
<evidence type="ECO:0000256" key="1">
    <source>
        <dbReference type="ARBA" id="ARBA00022729"/>
    </source>
</evidence>
<dbReference type="RefSeq" id="WP_203001399.1">
    <property type="nucleotide sequence ID" value="NZ_JAEMEF010000015.1"/>
</dbReference>
<sequence>MRKSIFLILTLWVFQIKAQDNPRLLINHFGGAGGVYAYNLRINQSILFHHFNDTDTYIDIIGLDVTEQNPTSMIIAQNDNYGTSGIYDVNNDYIFISQLAYDKIVKKNRVSGSISDVCLLSKARWMRQHNDYIFFIDADNNFYKTNYTDANLNDKELVLNNTVSEIELLTFYGDELFFLNKSTNKISKIDINSTMPQIEDVISFSINGTFSISENYLYYCDLINNNYSLLRINLLTNAPPIVLSTNFIASSIVVEGGYIYYIKQNGTGQSIYESNLGYLLSTEEYENNNEITLETTGINFIKINNLKTSEKYIIYDLSGREVIKGMIFPKEEINIRNISSGLWILKLENGSTFKFLKK</sequence>
<dbReference type="Pfam" id="PF16472">
    <property type="entry name" value="DUF5050"/>
    <property type="match status" value="1"/>
</dbReference>
<reference evidence="3 4" key="1">
    <citation type="submission" date="2020-12" db="EMBL/GenBank/DDBJ databases">
        <title>Olleya sediminilitoris sp. nov., isolated from a tidal flat.</title>
        <authorList>
            <person name="Park S."/>
            <person name="Yoon J.-H."/>
        </authorList>
    </citation>
    <scope>NUCLEOTIDE SEQUENCE [LARGE SCALE GENOMIC DNA]</scope>
    <source>
        <strain evidence="3 4">YSTF-M6</strain>
    </source>
</reference>
<evidence type="ECO:0000259" key="2">
    <source>
        <dbReference type="Pfam" id="PF16472"/>
    </source>
</evidence>
<evidence type="ECO:0000313" key="3">
    <source>
        <dbReference type="EMBL" id="MBL7560888.1"/>
    </source>
</evidence>
<dbReference type="Proteomes" id="UP000605013">
    <property type="component" value="Unassembled WGS sequence"/>
</dbReference>
<dbReference type="SUPFAM" id="SSF63825">
    <property type="entry name" value="YWTD domain"/>
    <property type="match status" value="1"/>
</dbReference>
<keyword evidence="4" id="KW-1185">Reference proteome</keyword>
<organism evidence="3 4">
    <name type="scientific">Olleya sediminilitoris</name>
    <dbReference type="NCBI Taxonomy" id="2795739"/>
    <lineage>
        <taxon>Bacteria</taxon>
        <taxon>Pseudomonadati</taxon>
        <taxon>Bacteroidota</taxon>
        <taxon>Flavobacteriia</taxon>
        <taxon>Flavobacteriales</taxon>
        <taxon>Flavobacteriaceae</taxon>
    </lineage>
</organism>
<comment type="caution">
    <text evidence="3">The sequence shown here is derived from an EMBL/GenBank/DDBJ whole genome shotgun (WGS) entry which is preliminary data.</text>
</comment>
<feature type="domain" description="Prolow-density lipoprotein receptor-related protein 1-like beta-propeller" evidence="2">
    <location>
        <begin position="165"/>
        <end position="276"/>
    </location>
</feature>
<evidence type="ECO:0000313" key="4">
    <source>
        <dbReference type="Proteomes" id="UP000605013"/>
    </source>
</evidence>
<keyword evidence="1" id="KW-0732">Signal</keyword>